<evidence type="ECO:0000256" key="1">
    <source>
        <dbReference type="SAM" id="MobiDB-lite"/>
    </source>
</evidence>
<dbReference type="AlphaFoldDB" id="A0A0J6T430"/>
<dbReference type="Proteomes" id="UP000036449">
    <property type="component" value="Unassembled WGS sequence"/>
</dbReference>
<accession>A0A0J6T430</accession>
<gene>
    <name evidence="2" type="ORF">VQ03_11650</name>
</gene>
<keyword evidence="3" id="KW-1185">Reference proteome</keyword>
<organism evidence="2 3">
    <name type="scientific">Methylobacterium tarhaniae</name>
    <dbReference type="NCBI Taxonomy" id="1187852"/>
    <lineage>
        <taxon>Bacteria</taxon>
        <taxon>Pseudomonadati</taxon>
        <taxon>Pseudomonadota</taxon>
        <taxon>Alphaproteobacteria</taxon>
        <taxon>Hyphomicrobiales</taxon>
        <taxon>Methylobacteriaceae</taxon>
        <taxon>Methylobacterium</taxon>
    </lineage>
</organism>
<reference evidence="2 3" key="1">
    <citation type="submission" date="2015-03" db="EMBL/GenBank/DDBJ databases">
        <title>Genome sequencing of Methylobacterium tarhaniae DSM 25844.</title>
        <authorList>
            <person name="Chaudhry V."/>
            <person name="Patil P.B."/>
        </authorList>
    </citation>
    <scope>NUCLEOTIDE SEQUENCE [LARGE SCALE GENOMIC DNA]</scope>
    <source>
        <strain evidence="2 3">DSM 25844</strain>
    </source>
</reference>
<feature type="region of interest" description="Disordered" evidence="1">
    <location>
        <begin position="146"/>
        <end position="187"/>
    </location>
</feature>
<protein>
    <submittedName>
        <fullName evidence="2">Uncharacterized protein</fullName>
    </submittedName>
</protein>
<dbReference type="OrthoDB" id="7980311at2"/>
<evidence type="ECO:0000313" key="3">
    <source>
        <dbReference type="Proteomes" id="UP000036449"/>
    </source>
</evidence>
<dbReference type="EMBL" id="LABZ01000072">
    <property type="protein sequence ID" value="KMO42195.1"/>
    <property type="molecule type" value="Genomic_DNA"/>
</dbReference>
<evidence type="ECO:0000313" key="2">
    <source>
        <dbReference type="EMBL" id="KMO42195.1"/>
    </source>
</evidence>
<name>A0A0J6T430_9HYPH</name>
<proteinExistence type="predicted"/>
<dbReference type="RefSeq" id="WP_048451033.1">
    <property type="nucleotide sequence ID" value="NZ_LABZ01000072.1"/>
</dbReference>
<dbReference type="PATRIC" id="fig|1187852.3.peg.6245"/>
<comment type="caution">
    <text evidence="2">The sequence shown here is derived from an EMBL/GenBank/DDBJ whole genome shotgun (WGS) entry which is preliminary data.</text>
</comment>
<sequence>MRSRPLPGGAGRSGAAETQDLIETLIAGLEKSTAALEAELEAYHLCNAEKRIAIELAKAEEVARAEGVTLTGERTARIRAAAASDKDKLADLEQAERHLAESARHVGQALSDAFADAILEGKSFGEVLRGLEKQIARATLQALFTGQARSPASSARRRRRTPSAGSPVRSRVSSRTCSPARPAPGAT</sequence>